<accession>A0ABT4KY01</accession>
<keyword evidence="1" id="KW-1133">Transmembrane helix</keyword>
<evidence type="ECO:0000256" key="1">
    <source>
        <dbReference type="SAM" id="Phobius"/>
    </source>
</evidence>
<feature type="domain" description="DUF4397" evidence="2">
    <location>
        <begin position="38"/>
        <end position="145"/>
    </location>
</feature>
<dbReference type="PROSITE" id="PS51257">
    <property type="entry name" value="PROKAR_LIPOPROTEIN"/>
    <property type="match status" value="1"/>
</dbReference>
<organism evidence="3 4">
    <name type="scientific">Pedobacter rhodius</name>
    <dbReference type="NCBI Taxonomy" id="3004098"/>
    <lineage>
        <taxon>Bacteria</taxon>
        <taxon>Pseudomonadati</taxon>
        <taxon>Bacteroidota</taxon>
        <taxon>Sphingobacteriia</taxon>
        <taxon>Sphingobacteriales</taxon>
        <taxon>Sphingobacteriaceae</taxon>
        <taxon>Pedobacter</taxon>
    </lineage>
</organism>
<keyword evidence="1" id="KW-0472">Membrane</keyword>
<dbReference type="EMBL" id="JAPWGL010000002">
    <property type="protein sequence ID" value="MCZ4223621.1"/>
    <property type="molecule type" value="Genomic_DNA"/>
</dbReference>
<keyword evidence="4" id="KW-1185">Reference proteome</keyword>
<keyword evidence="1" id="KW-0812">Transmembrane</keyword>
<dbReference type="InterPro" id="IPR025510">
    <property type="entry name" value="DUF4397"/>
</dbReference>
<dbReference type="Proteomes" id="UP001144341">
    <property type="component" value="Unassembled WGS sequence"/>
</dbReference>
<dbReference type="RefSeq" id="WP_269415405.1">
    <property type="nucleotide sequence ID" value="NZ_JAPWGL010000002.1"/>
</dbReference>
<proteinExistence type="predicted"/>
<sequence>MKTSTTAVLKFYILLLTFSVGFLSCKKNDPDVVVKGQAKIKVINAIQTDIKQDVYVDNEKLTSMALAFGETSEYVKIPSGTRNLTFTGTNSLNTDTNLNFTPALTYSTFLVSDRNGNREIVNYEDNLSVSDMANPKIRFINLTPYFNTGINVSIQTGSPFVNALLFKEASNYFTLEAGADLKYNVVGSGNIKTILASELLPGKIYSIWFSGLTSATLQAHLIVDN</sequence>
<feature type="transmembrane region" description="Helical" evidence="1">
    <location>
        <begin position="7"/>
        <end position="24"/>
    </location>
</feature>
<protein>
    <submittedName>
        <fullName evidence="3">DUF4397 domain-containing protein</fullName>
    </submittedName>
</protein>
<gene>
    <name evidence="3" type="ORF">O0931_09960</name>
</gene>
<evidence type="ECO:0000259" key="2">
    <source>
        <dbReference type="Pfam" id="PF14344"/>
    </source>
</evidence>
<dbReference type="Pfam" id="PF14344">
    <property type="entry name" value="DUF4397"/>
    <property type="match status" value="1"/>
</dbReference>
<reference evidence="3" key="1">
    <citation type="submission" date="2022-12" db="EMBL/GenBank/DDBJ databases">
        <title>Genome sequence of SJ11.</title>
        <authorList>
            <person name="Woo H."/>
        </authorList>
    </citation>
    <scope>NUCLEOTIDE SEQUENCE</scope>
    <source>
        <strain evidence="3">SJ11</strain>
    </source>
</reference>
<comment type="caution">
    <text evidence="3">The sequence shown here is derived from an EMBL/GenBank/DDBJ whole genome shotgun (WGS) entry which is preliminary data.</text>
</comment>
<evidence type="ECO:0000313" key="3">
    <source>
        <dbReference type="EMBL" id="MCZ4223621.1"/>
    </source>
</evidence>
<name>A0ABT4KY01_9SPHI</name>
<evidence type="ECO:0000313" key="4">
    <source>
        <dbReference type="Proteomes" id="UP001144341"/>
    </source>
</evidence>